<dbReference type="OrthoDB" id="271553at2759"/>
<dbReference type="SUPFAM" id="SSF102114">
    <property type="entry name" value="Radical SAM enzymes"/>
    <property type="match status" value="1"/>
</dbReference>
<evidence type="ECO:0000313" key="10">
    <source>
        <dbReference type="Proteomes" id="UP000192257"/>
    </source>
</evidence>
<feature type="compositionally biased region" description="Basic and acidic residues" evidence="7">
    <location>
        <begin position="398"/>
        <end position="419"/>
    </location>
</feature>
<dbReference type="PANTHER" id="PTHR13930:SF1">
    <property type="entry name" value="SAM DOMAIN PROTEIN, PUTATIVE-RELATED"/>
    <property type="match status" value="1"/>
</dbReference>
<dbReference type="GO" id="GO:0005737">
    <property type="term" value="C:cytoplasm"/>
    <property type="evidence" value="ECO:0007669"/>
    <property type="project" value="UniProtKB-ARBA"/>
</dbReference>
<dbReference type="SFLD" id="SFLDF00284">
    <property type="entry name" value="tRNA_wybutosine-synthesizing"/>
    <property type="match status" value="1"/>
</dbReference>
<dbReference type="EMBL" id="NBCO01000018">
    <property type="protein sequence ID" value="ORC88219.1"/>
    <property type="molecule type" value="Genomic_DNA"/>
</dbReference>
<dbReference type="VEuPathDB" id="TriTrypDB:TM35_000182760"/>
<comment type="catalytic activity">
    <reaction evidence="6">
        <text>N(1)-methylguanosine(37) in tRNA(Phe) + pyruvate + S-adenosyl-L-methionine = 4-demethylwyosine(37) in tRNA(Phe) + 5'-deoxyadenosine + L-methionine + CO2 + H2O</text>
        <dbReference type="Rhea" id="RHEA:36347"/>
        <dbReference type="Rhea" id="RHEA-COMP:10164"/>
        <dbReference type="Rhea" id="RHEA-COMP:10165"/>
        <dbReference type="ChEBI" id="CHEBI:15361"/>
        <dbReference type="ChEBI" id="CHEBI:15377"/>
        <dbReference type="ChEBI" id="CHEBI:16526"/>
        <dbReference type="ChEBI" id="CHEBI:17319"/>
        <dbReference type="ChEBI" id="CHEBI:57844"/>
        <dbReference type="ChEBI" id="CHEBI:59789"/>
        <dbReference type="ChEBI" id="CHEBI:64315"/>
        <dbReference type="ChEBI" id="CHEBI:73542"/>
        <dbReference type="EC" id="4.1.3.44"/>
    </reaction>
</comment>
<evidence type="ECO:0000259" key="8">
    <source>
        <dbReference type="PROSITE" id="PS51918"/>
    </source>
</evidence>
<dbReference type="InterPro" id="IPR013917">
    <property type="entry name" value="tRNA_wybutosine-synth"/>
</dbReference>
<evidence type="ECO:0000256" key="6">
    <source>
        <dbReference type="ARBA" id="ARBA00049466"/>
    </source>
</evidence>
<feature type="domain" description="Radical SAM core" evidence="8">
    <location>
        <begin position="55"/>
        <end position="295"/>
    </location>
</feature>
<keyword evidence="4" id="KW-0411">Iron-sulfur</keyword>
<dbReference type="InterPro" id="IPR013785">
    <property type="entry name" value="Aldolase_TIM"/>
</dbReference>
<keyword evidence="1" id="KW-0949">S-adenosyl-L-methionine</keyword>
<keyword evidence="10" id="KW-1185">Reference proteome</keyword>
<feature type="region of interest" description="Disordered" evidence="7">
    <location>
        <begin position="365"/>
        <end position="419"/>
    </location>
</feature>
<dbReference type="Proteomes" id="UP000192257">
    <property type="component" value="Unassembled WGS sequence"/>
</dbReference>
<dbReference type="Pfam" id="PF08608">
    <property type="entry name" value="Wyosine_form"/>
    <property type="match status" value="1"/>
</dbReference>
<dbReference type="AlphaFoldDB" id="A0A1X0NVI7"/>
<name>A0A1X0NVI7_9TRYP</name>
<dbReference type="GO" id="GO:0051539">
    <property type="term" value="F:4 iron, 4 sulfur cluster binding"/>
    <property type="evidence" value="ECO:0007669"/>
    <property type="project" value="InterPro"/>
</dbReference>
<evidence type="ECO:0000256" key="4">
    <source>
        <dbReference type="ARBA" id="ARBA00023014"/>
    </source>
</evidence>
<reference evidence="9 10" key="1">
    <citation type="submission" date="2017-03" db="EMBL/GenBank/DDBJ databases">
        <title>An alternative strategy for trypanosome survival in the mammalian bloodstream revealed through genome and transcriptome analysis of the ubiquitous bovine parasite Trypanosoma (Megatrypanum) theileri.</title>
        <authorList>
            <person name="Kelly S."/>
            <person name="Ivens A."/>
            <person name="Mott A."/>
            <person name="O'Neill E."/>
            <person name="Emms D."/>
            <person name="Macleod O."/>
            <person name="Voorheis P."/>
            <person name="Matthews J."/>
            <person name="Matthews K."/>
            <person name="Carrington M."/>
        </authorList>
    </citation>
    <scope>NUCLEOTIDE SEQUENCE [LARGE SCALE GENOMIC DNA]</scope>
    <source>
        <strain evidence="9">Edinburgh</strain>
    </source>
</reference>
<dbReference type="CDD" id="cd01335">
    <property type="entry name" value="Radical_SAM"/>
    <property type="match status" value="1"/>
</dbReference>
<dbReference type="InterPro" id="IPR034556">
    <property type="entry name" value="tRNA_wybutosine-synthase"/>
</dbReference>
<dbReference type="PROSITE" id="PS51918">
    <property type="entry name" value="RADICAL_SAM"/>
    <property type="match status" value="1"/>
</dbReference>
<dbReference type="GO" id="GO:0031591">
    <property type="term" value="P:wybutosine biosynthetic process"/>
    <property type="evidence" value="ECO:0007669"/>
    <property type="project" value="TreeGrafter"/>
</dbReference>
<gene>
    <name evidence="9" type="ORF">TM35_000182760</name>
</gene>
<proteinExistence type="predicted"/>
<keyword evidence="5" id="KW-0496">Mitochondrion</keyword>
<dbReference type="InterPro" id="IPR007197">
    <property type="entry name" value="rSAM"/>
</dbReference>
<dbReference type="GO" id="GO:0046872">
    <property type="term" value="F:metal ion binding"/>
    <property type="evidence" value="ECO:0007669"/>
    <property type="project" value="UniProtKB-KW"/>
</dbReference>
<dbReference type="PANTHER" id="PTHR13930">
    <property type="entry name" value="S-ADENOSYL-L-METHIONINE-DEPENDENT TRNA 4-DEMETHYLWYOSINE SYNTHASE"/>
    <property type="match status" value="1"/>
</dbReference>
<keyword evidence="3" id="KW-0408">Iron</keyword>
<organism evidence="9 10">
    <name type="scientific">Trypanosoma theileri</name>
    <dbReference type="NCBI Taxonomy" id="67003"/>
    <lineage>
        <taxon>Eukaryota</taxon>
        <taxon>Discoba</taxon>
        <taxon>Euglenozoa</taxon>
        <taxon>Kinetoplastea</taxon>
        <taxon>Metakinetoplastina</taxon>
        <taxon>Trypanosomatida</taxon>
        <taxon>Trypanosomatidae</taxon>
        <taxon>Trypanosoma</taxon>
    </lineage>
</organism>
<dbReference type="GeneID" id="39986369"/>
<accession>A0A1X0NVI7</accession>
<evidence type="ECO:0000256" key="1">
    <source>
        <dbReference type="ARBA" id="ARBA00022691"/>
    </source>
</evidence>
<dbReference type="STRING" id="67003.A0A1X0NVI7"/>
<dbReference type="GO" id="GO:0102521">
    <property type="term" value="F:tRNA-4-demethylwyosine synthase activity"/>
    <property type="evidence" value="ECO:0007669"/>
    <property type="project" value="UniProtKB-EC"/>
</dbReference>
<dbReference type="InterPro" id="IPR058240">
    <property type="entry name" value="rSAM_sf"/>
</dbReference>
<keyword evidence="2" id="KW-0479">Metal-binding</keyword>
<evidence type="ECO:0000256" key="5">
    <source>
        <dbReference type="ARBA" id="ARBA00023128"/>
    </source>
</evidence>
<sequence length="419" mass="48496">MKTIEKSCRPMLSDKRRETLGSMYTLVGSHSAVKLCRWQKSMMRGRGGCYKWTMYGIESHRCMEATPSMACANKCVFCWRLNTNPTATEWKWQIDDPEVIVEGMLSSHKNLIHGVMGMPGVTEERLDEAMNPKHCALSLVGEAILYPYVNKFIHNLHNKGISTFLVNNGQFPDALKELKPVTQLYLSVDGPNKEVMKVLDRPVFPDFWDRFNQSILHMREKKERTVFRLTMINGFNMSEENIPEYRNIFETGRPNFIELKRLTPAFSGDMRTILRIKNVPSWDQLKAYSKRLCESIFDGKEYEVASLHEHSGCILLAQKRFRLDGQWHTWIDFDKFNRMILDPVLSSTITADGYLRPTPAWALSDSEGEGFDPTQTRHISTRRQKYMGKSEASESQEEGIKAEENDNEEEKKQIKENIQ</sequence>
<dbReference type="SFLD" id="SFLDS00029">
    <property type="entry name" value="Radical_SAM"/>
    <property type="match status" value="1"/>
</dbReference>
<dbReference type="SFLD" id="SFLDG01071">
    <property type="entry name" value="tRNA_wybutosine-synthesizing"/>
    <property type="match status" value="1"/>
</dbReference>
<dbReference type="RefSeq" id="XP_028882285.1">
    <property type="nucleotide sequence ID" value="XM_029026589.1"/>
</dbReference>
<evidence type="ECO:0000256" key="3">
    <source>
        <dbReference type="ARBA" id="ARBA00023004"/>
    </source>
</evidence>
<comment type="caution">
    <text evidence="9">The sequence shown here is derived from an EMBL/GenBank/DDBJ whole genome shotgun (WGS) entry which is preliminary data.</text>
</comment>
<evidence type="ECO:0000313" key="9">
    <source>
        <dbReference type="EMBL" id="ORC88219.1"/>
    </source>
</evidence>
<evidence type="ECO:0000256" key="2">
    <source>
        <dbReference type="ARBA" id="ARBA00022723"/>
    </source>
</evidence>
<protein>
    <submittedName>
        <fullName evidence="9">Putative radical SAM domain protein</fullName>
    </submittedName>
</protein>
<evidence type="ECO:0000256" key="7">
    <source>
        <dbReference type="SAM" id="MobiDB-lite"/>
    </source>
</evidence>
<dbReference type="Gene3D" id="3.20.20.70">
    <property type="entry name" value="Aldolase class I"/>
    <property type="match status" value="1"/>
</dbReference>
<dbReference type="Pfam" id="PF04055">
    <property type="entry name" value="Radical_SAM"/>
    <property type="match status" value="1"/>
</dbReference>